<dbReference type="SUPFAM" id="SSF103473">
    <property type="entry name" value="MFS general substrate transporter"/>
    <property type="match status" value="1"/>
</dbReference>
<keyword evidence="6 7" id="KW-0472">Membrane</keyword>
<reference evidence="8 9" key="1">
    <citation type="submission" date="2021-03" db="EMBL/GenBank/DDBJ databases">
        <title>Genomic Encyclopedia of Type Strains, Phase IV (KMG-IV): sequencing the most valuable type-strain genomes for metagenomic binning, comparative biology and taxonomic classification.</title>
        <authorList>
            <person name="Goeker M."/>
        </authorList>
    </citation>
    <scope>NUCLEOTIDE SEQUENCE [LARGE SCALE GENOMIC DNA]</scope>
    <source>
        <strain evidence="8 9">DSM 24738</strain>
    </source>
</reference>
<keyword evidence="4 7" id="KW-0812">Transmembrane</keyword>
<dbReference type="EMBL" id="JAGGKT010000013">
    <property type="protein sequence ID" value="MBP1933830.1"/>
    <property type="molecule type" value="Genomic_DNA"/>
</dbReference>
<evidence type="ECO:0000256" key="3">
    <source>
        <dbReference type="ARBA" id="ARBA00022475"/>
    </source>
</evidence>
<name>A0ABS4GU85_9BACL</name>
<feature type="transmembrane region" description="Helical" evidence="7">
    <location>
        <begin position="89"/>
        <end position="115"/>
    </location>
</feature>
<keyword evidence="2" id="KW-0813">Transport</keyword>
<keyword evidence="3" id="KW-1003">Cell membrane</keyword>
<gene>
    <name evidence="8" type="ORF">J2Z37_003843</name>
</gene>
<feature type="transmembrane region" description="Helical" evidence="7">
    <location>
        <begin position="15"/>
        <end position="36"/>
    </location>
</feature>
<evidence type="ECO:0000256" key="4">
    <source>
        <dbReference type="ARBA" id="ARBA00022692"/>
    </source>
</evidence>
<accession>A0ABS4GU85</accession>
<feature type="transmembrane region" description="Helical" evidence="7">
    <location>
        <begin position="282"/>
        <end position="302"/>
    </location>
</feature>
<dbReference type="InterPro" id="IPR011701">
    <property type="entry name" value="MFS"/>
</dbReference>
<evidence type="ECO:0000256" key="2">
    <source>
        <dbReference type="ARBA" id="ARBA00022448"/>
    </source>
</evidence>
<sequence length="398" mass="43135">MNIINPLRSLRVLNIAQFISAFADNVIFFVILGLLAKTGINEPEREMAVVQIGFLLAYVVLAPFVGAFADRQRKSKVLVVGNSLKAVGILFMIVGASPVISYAVVGIGAVVYSPAKYGVLVEICRGQSRLLMKANGQLESSTIAAILLGTLGGGYLAAYSPLFGMAVCFILYLISLVLSPFIQCDPGNGEIQYKQSAQAFFQEVKLLFSIKKTRFTLLGTSAFWMTSSVLRLAFLIWLAEQLSITDKFQQSMVVGVTGVGIVVGALLAPYLTTVNRFYKSYLYGFLMMLIILVSVFPFHLYITVIELFLIGTLGSIFLIPMNAVLQLEGKDMVGSGKTIAIQNFSENLFMVLGVGAFQLSLTIGVPVQLAMVGVAALLGGVLLYLRMMIPNLTGETQR</sequence>
<evidence type="ECO:0000256" key="5">
    <source>
        <dbReference type="ARBA" id="ARBA00022989"/>
    </source>
</evidence>
<feature type="transmembrane region" description="Helical" evidence="7">
    <location>
        <begin position="215"/>
        <end position="239"/>
    </location>
</feature>
<comment type="subcellular location">
    <subcellularLocation>
        <location evidence="1">Cell membrane</location>
        <topology evidence="1">Multi-pass membrane protein</topology>
    </subcellularLocation>
</comment>
<evidence type="ECO:0000256" key="6">
    <source>
        <dbReference type="ARBA" id="ARBA00023136"/>
    </source>
</evidence>
<dbReference type="Proteomes" id="UP001519343">
    <property type="component" value="Unassembled WGS sequence"/>
</dbReference>
<dbReference type="Pfam" id="PF07690">
    <property type="entry name" value="MFS_1"/>
    <property type="match status" value="1"/>
</dbReference>
<evidence type="ECO:0000313" key="8">
    <source>
        <dbReference type="EMBL" id="MBP1933830.1"/>
    </source>
</evidence>
<organism evidence="8 9">
    <name type="scientific">Ammoniphilus resinae</name>
    <dbReference type="NCBI Taxonomy" id="861532"/>
    <lineage>
        <taxon>Bacteria</taxon>
        <taxon>Bacillati</taxon>
        <taxon>Bacillota</taxon>
        <taxon>Bacilli</taxon>
        <taxon>Bacillales</taxon>
        <taxon>Paenibacillaceae</taxon>
        <taxon>Aneurinibacillus group</taxon>
        <taxon>Ammoniphilus</taxon>
    </lineage>
</organism>
<evidence type="ECO:0000313" key="9">
    <source>
        <dbReference type="Proteomes" id="UP001519343"/>
    </source>
</evidence>
<keyword evidence="9" id="KW-1185">Reference proteome</keyword>
<keyword evidence="5 7" id="KW-1133">Transmembrane helix</keyword>
<evidence type="ECO:0000256" key="7">
    <source>
        <dbReference type="SAM" id="Phobius"/>
    </source>
</evidence>
<feature type="transmembrane region" description="Helical" evidence="7">
    <location>
        <begin position="251"/>
        <end position="270"/>
    </location>
</feature>
<protein>
    <submittedName>
        <fullName evidence="8">LPLT family lysophospholipid transporter-like MFS transporter</fullName>
    </submittedName>
</protein>
<proteinExistence type="predicted"/>
<dbReference type="NCBIfam" id="NF008397">
    <property type="entry name" value="PRK11195.1"/>
    <property type="match status" value="1"/>
</dbReference>
<dbReference type="InterPro" id="IPR036259">
    <property type="entry name" value="MFS_trans_sf"/>
</dbReference>
<dbReference type="PANTHER" id="PTHR43266:SF2">
    <property type="entry name" value="MAJOR FACILITATOR SUPERFAMILY (MFS) PROFILE DOMAIN-CONTAINING PROTEIN"/>
    <property type="match status" value="1"/>
</dbReference>
<dbReference type="PANTHER" id="PTHR43266">
    <property type="entry name" value="MACROLIDE-EFFLUX PROTEIN"/>
    <property type="match status" value="1"/>
</dbReference>
<evidence type="ECO:0000256" key="1">
    <source>
        <dbReference type="ARBA" id="ARBA00004651"/>
    </source>
</evidence>
<feature type="transmembrane region" description="Helical" evidence="7">
    <location>
        <begin position="162"/>
        <end position="182"/>
    </location>
</feature>
<feature type="transmembrane region" description="Helical" evidence="7">
    <location>
        <begin position="308"/>
        <end position="327"/>
    </location>
</feature>
<dbReference type="RefSeq" id="WP_209811835.1">
    <property type="nucleotide sequence ID" value="NZ_JAGGKT010000013.1"/>
</dbReference>
<comment type="caution">
    <text evidence="8">The sequence shown here is derived from an EMBL/GenBank/DDBJ whole genome shotgun (WGS) entry which is preliminary data.</text>
</comment>
<dbReference type="Gene3D" id="1.20.1250.20">
    <property type="entry name" value="MFS general substrate transporter like domains"/>
    <property type="match status" value="1"/>
</dbReference>
<feature type="transmembrane region" description="Helical" evidence="7">
    <location>
        <begin position="48"/>
        <end position="69"/>
    </location>
</feature>
<feature type="transmembrane region" description="Helical" evidence="7">
    <location>
        <begin position="371"/>
        <end position="389"/>
    </location>
</feature>